<dbReference type="InterPro" id="IPR029062">
    <property type="entry name" value="Class_I_gatase-like"/>
</dbReference>
<comment type="caution">
    <text evidence="2">The sequence shown here is derived from an EMBL/GenBank/DDBJ whole genome shotgun (WGS) entry which is preliminary data.</text>
</comment>
<proteinExistence type="predicted"/>
<evidence type="ECO:0000259" key="1">
    <source>
        <dbReference type="Pfam" id="PF01965"/>
    </source>
</evidence>
<keyword evidence="2" id="KW-0315">Glutamine amidotransferase</keyword>
<keyword evidence="2" id="KW-0808">Transferase</keyword>
<dbReference type="Proteomes" id="UP000450457">
    <property type="component" value="Unassembled WGS sequence"/>
</dbReference>
<accession>A0A845F9S1</accession>
<name>A0A845F9S1_9BACI</name>
<dbReference type="GO" id="GO:0016740">
    <property type="term" value="F:transferase activity"/>
    <property type="evidence" value="ECO:0007669"/>
    <property type="project" value="UniProtKB-KW"/>
</dbReference>
<sequence>MINVYIYALDTLADWELGYVTSELNSGQYFKKNSENASVKIVGADRDSILTKGGMRVIPEITTDEIVSSPTSVLLLPGADTWNDSKHKPIIEKATELLECGAIVAAICGATTVLAEAGVFNKRVHTSNSLDYLKMVSPSYKGESYYRDVKAISDQNLITASSAGALPFAQIILAKLDVFSEETLEAWYSYFNTGDPKYFYDLIQTLPS</sequence>
<dbReference type="Gene3D" id="3.40.50.880">
    <property type="match status" value="1"/>
</dbReference>
<reference evidence="2 3" key="1">
    <citation type="submission" date="2019-11" db="EMBL/GenBank/DDBJ databases">
        <title>Genome sequences of 17 halophilic strains isolated from different environments.</title>
        <authorList>
            <person name="Furrow R.E."/>
        </authorList>
    </citation>
    <scope>NUCLEOTIDE SEQUENCE [LARGE SCALE GENOMIC DNA]</scope>
    <source>
        <strain evidence="2 3">SL-4</strain>
    </source>
</reference>
<protein>
    <submittedName>
        <fullName evidence="2">Glutamine amidotransferase</fullName>
    </submittedName>
</protein>
<feature type="domain" description="DJ-1/PfpI" evidence="1">
    <location>
        <begin position="4"/>
        <end position="167"/>
    </location>
</feature>
<organism evidence="2 3">
    <name type="scientific">Halobacillus litoralis</name>
    <dbReference type="NCBI Taxonomy" id="45668"/>
    <lineage>
        <taxon>Bacteria</taxon>
        <taxon>Bacillati</taxon>
        <taxon>Bacillota</taxon>
        <taxon>Bacilli</taxon>
        <taxon>Bacillales</taxon>
        <taxon>Bacillaceae</taxon>
        <taxon>Halobacillus</taxon>
    </lineage>
</organism>
<dbReference type="GeneID" id="78006720"/>
<evidence type="ECO:0000313" key="2">
    <source>
        <dbReference type="EMBL" id="MYL70578.1"/>
    </source>
</evidence>
<dbReference type="InterPro" id="IPR002818">
    <property type="entry name" value="DJ-1/PfpI"/>
</dbReference>
<dbReference type="Pfam" id="PF01965">
    <property type="entry name" value="DJ-1_PfpI"/>
    <property type="match status" value="1"/>
</dbReference>
<dbReference type="RefSeq" id="WP_160912528.1">
    <property type="nucleotide sequence ID" value="NZ_WMFA01000002.1"/>
</dbReference>
<dbReference type="SUPFAM" id="SSF52317">
    <property type="entry name" value="Class I glutamine amidotransferase-like"/>
    <property type="match status" value="1"/>
</dbReference>
<dbReference type="EMBL" id="WMFA01000002">
    <property type="protein sequence ID" value="MYL70578.1"/>
    <property type="molecule type" value="Genomic_DNA"/>
</dbReference>
<dbReference type="AlphaFoldDB" id="A0A845F9S1"/>
<gene>
    <name evidence="2" type="ORF">GLW00_06945</name>
</gene>
<dbReference type="OrthoDB" id="6003696at2"/>
<evidence type="ECO:0000313" key="3">
    <source>
        <dbReference type="Proteomes" id="UP000450457"/>
    </source>
</evidence>